<dbReference type="GO" id="GO:0048312">
    <property type="term" value="P:intracellular distribution of mitochondria"/>
    <property type="evidence" value="ECO:0007669"/>
    <property type="project" value="TreeGrafter"/>
</dbReference>
<keyword evidence="7" id="KW-1185">Reference proteome</keyword>
<dbReference type="EMBL" id="LAYC01000001">
    <property type="protein sequence ID" value="KYK60321.1"/>
    <property type="molecule type" value="Genomic_DNA"/>
</dbReference>
<dbReference type="PRINTS" id="PR00195">
    <property type="entry name" value="DYNAMIN"/>
</dbReference>
<dbReference type="GO" id="GO:0000266">
    <property type="term" value="P:mitochondrial fission"/>
    <property type="evidence" value="ECO:0007669"/>
    <property type="project" value="TreeGrafter"/>
</dbReference>
<dbReference type="GO" id="GO:0005739">
    <property type="term" value="C:mitochondrion"/>
    <property type="evidence" value="ECO:0007669"/>
    <property type="project" value="TreeGrafter"/>
</dbReference>
<dbReference type="GO" id="GO:0005525">
    <property type="term" value="F:GTP binding"/>
    <property type="evidence" value="ECO:0007669"/>
    <property type="project" value="InterPro"/>
</dbReference>
<dbReference type="GeneID" id="63714101"/>
<dbReference type="CDD" id="cd08771">
    <property type="entry name" value="DLP_1"/>
    <property type="match status" value="1"/>
</dbReference>
<feature type="compositionally biased region" description="Acidic residues" evidence="3">
    <location>
        <begin position="442"/>
        <end position="451"/>
    </location>
</feature>
<evidence type="ECO:0000256" key="3">
    <source>
        <dbReference type="SAM" id="MobiDB-lite"/>
    </source>
</evidence>
<evidence type="ECO:0000313" key="6">
    <source>
        <dbReference type="EMBL" id="KYK60321.1"/>
    </source>
</evidence>
<dbReference type="GO" id="GO:0016559">
    <property type="term" value="P:peroxisome fission"/>
    <property type="evidence" value="ECO:0007669"/>
    <property type="project" value="TreeGrafter"/>
</dbReference>
<evidence type="ECO:0000256" key="2">
    <source>
        <dbReference type="ARBA" id="ARBA00023134"/>
    </source>
</evidence>
<dbReference type="RefSeq" id="XP_040659673.1">
    <property type="nucleotide sequence ID" value="XM_040798790.1"/>
</dbReference>
<dbReference type="InterPro" id="IPR027417">
    <property type="entry name" value="P-loop_NTPase"/>
</dbReference>
<comment type="caution">
    <text evidence="6">The sequence shown here is derived from an EMBL/GenBank/DDBJ whole genome shotgun (WGS) entry which is preliminary data.</text>
</comment>
<dbReference type="Gene3D" id="3.40.50.300">
    <property type="entry name" value="P-loop containing nucleotide triphosphate hydrolases"/>
    <property type="match status" value="1"/>
</dbReference>
<evidence type="ECO:0000313" key="7">
    <source>
        <dbReference type="Proteomes" id="UP000076580"/>
    </source>
</evidence>
<dbReference type="InterPro" id="IPR045063">
    <property type="entry name" value="Dynamin_N"/>
</dbReference>
<dbReference type="GO" id="GO:0003924">
    <property type="term" value="F:GTPase activity"/>
    <property type="evidence" value="ECO:0007669"/>
    <property type="project" value="InterPro"/>
</dbReference>
<dbReference type="InParanoid" id="A0A151GTC5"/>
<dbReference type="GO" id="GO:0008017">
    <property type="term" value="F:microtubule binding"/>
    <property type="evidence" value="ECO:0007669"/>
    <property type="project" value="TreeGrafter"/>
</dbReference>
<dbReference type="STRING" id="98403.A0A151GTC5"/>
<dbReference type="GO" id="GO:0006897">
    <property type="term" value="P:endocytosis"/>
    <property type="evidence" value="ECO:0007669"/>
    <property type="project" value="TreeGrafter"/>
</dbReference>
<feature type="domain" description="Dynamin-type G" evidence="5">
    <location>
        <begin position="25"/>
        <end position="337"/>
    </location>
</feature>
<dbReference type="InterPro" id="IPR022812">
    <property type="entry name" value="Dynamin"/>
</dbReference>
<dbReference type="InterPro" id="IPR020850">
    <property type="entry name" value="GED_dom"/>
</dbReference>
<name>A0A151GTC5_DRECN</name>
<dbReference type="PROSITE" id="PS51718">
    <property type="entry name" value="G_DYNAMIN_2"/>
    <property type="match status" value="1"/>
</dbReference>
<dbReference type="Proteomes" id="UP000076580">
    <property type="component" value="Chromosome 01"/>
</dbReference>
<feature type="region of interest" description="Disordered" evidence="3">
    <location>
        <begin position="426"/>
        <end position="460"/>
    </location>
</feature>
<sequence>MASGLGNRAFLAKIDKLRELNVGSMIPLPQLVVVGDQSSGKSSVLESMTGFSFPRAAGLCTRYATQITCHRHPIKSVRVSIIPRPDADDTLKSQLLEFERCTTELDNDALTEIFHEVRYIPLHPPLRYLDRAEEKQANLAMGIRMTADDKKDGLAAFSQDILKIEVHGPDQSHMTVIDVPGIFRVPTAGLTAEADIVLVENMVKSYMSNSRTIILAVMPCNVDIATQEILKLAEAADPVGLRTMGVLTKPDLATESATKEAVIDLLAGNRSNLKLGYYVVKNRGADDNTSTLVQRADDEKAFFMGSPWPCVQERCGIAALKGRLRHLLMKISKQEIPNVKFDIEQRLHRCKDKLATMGPTRGDENSQRLYLGKLANKFQAIAQAALNGYYISDNIFEEMPDLKLITRIIKLNEVFSNTLWTSGHSWPFEPTEQDKDGKDNDGDSDNNEDLLGDASKDTPFRVPIKDYPEIHGIISTKEKQKLHEPLLGLSGGNLIDRIRDVYETSRGPEIGTFGGNVLSTVFIYQSAKWESMAMSHAANAVTLVHDFISRLIRHLCPEKNVREALWDDILMKKLHERYGVAMDHTRFLLTIERGGRPTTFNHYFSANLQQRRVRRTLKPMMQKATWNSQNQKWISLHDVDKCVTGKNNGQQVCEDILDTLVSYYKVARKRFVDAVCQQVVAYHLLDGDESPLKVFSTDLIMSLSHDELDAIAGEDEESKGQRHSLGREIESLEAALKVLRA</sequence>
<dbReference type="InterPro" id="IPR001401">
    <property type="entry name" value="Dynamin_GTPase"/>
</dbReference>
<evidence type="ECO:0000259" key="4">
    <source>
        <dbReference type="PROSITE" id="PS51388"/>
    </source>
</evidence>
<evidence type="ECO:0000256" key="1">
    <source>
        <dbReference type="ARBA" id="ARBA00022741"/>
    </source>
</evidence>
<protein>
    <submittedName>
        <fullName evidence="6">Interferon-induced GTP-binding protein Mx2</fullName>
    </submittedName>
</protein>
<dbReference type="AlphaFoldDB" id="A0A151GTC5"/>
<dbReference type="Pfam" id="PF01031">
    <property type="entry name" value="Dynamin_M"/>
    <property type="match status" value="1"/>
</dbReference>
<dbReference type="GO" id="GO:0005874">
    <property type="term" value="C:microtubule"/>
    <property type="evidence" value="ECO:0007669"/>
    <property type="project" value="TreeGrafter"/>
</dbReference>
<reference evidence="6 7" key="1">
    <citation type="journal article" date="2016" name="Sci. Rep.">
        <title>Insights into Adaptations to a Near-Obligate Nematode Endoparasitic Lifestyle from the Finished Genome of Drechmeria coniospora.</title>
        <authorList>
            <person name="Zhang L."/>
            <person name="Zhou Z."/>
            <person name="Guo Q."/>
            <person name="Fokkens L."/>
            <person name="Miskei M."/>
            <person name="Pocsi I."/>
            <person name="Zhang W."/>
            <person name="Chen M."/>
            <person name="Wang L."/>
            <person name="Sun Y."/>
            <person name="Donzelli B.G."/>
            <person name="Gibson D.M."/>
            <person name="Nelson D.R."/>
            <person name="Luo J.G."/>
            <person name="Rep M."/>
            <person name="Liu H."/>
            <person name="Yang S."/>
            <person name="Wang J."/>
            <person name="Krasnoff S.B."/>
            <person name="Xu Y."/>
            <person name="Molnar I."/>
            <person name="Lin M."/>
        </authorList>
    </citation>
    <scope>NUCLEOTIDE SEQUENCE [LARGE SCALE GENOMIC DNA]</scope>
    <source>
        <strain evidence="6 7">ARSEF 6962</strain>
    </source>
</reference>
<dbReference type="PROSITE" id="PS51388">
    <property type="entry name" value="GED"/>
    <property type="match status" value="1"/>
</dbReference>
<organism evidence="6 7">
    <name type="scientific">Drechmeria coniospora</name>
    <name type="common">Nematophagous fungus</name>
    <name type="synonym">Meria coniospora</name>
    <dbReference type="NCBI Taxonomy" id="98403"/>
    <lineage>
        <taxon>Eukaryota</taxon>
        <taxon>Fungi</taxon>
        <taxon>Dikarya</taxon>
        <taxon>Ascomycota</taxon>
        <taxon>Pezizomycotina</taxon>
        <taxon>Sordariomycetes</taxon>
        <taxon>Hypocreomycetidae</taxon>
        <taxon>Hypocreales</taxon>
        <taxon>Ophiocordycipitaceae</taxon>
        <taxon>Drechmeria</taxon>
    </lineage>
</organism>
<feature type="domain" description="GED" evidence="4">
    <location>
        <begin position="653"/>
        <end position="741"/>
    </location>
</feature>
<dbReference type="SUPFAM" id="SSF52540">
    <property type="entry name" value="P-loop containing nucleoside triphosphate hydrolases"/>
    <property type="match status" value="1"/>
</dbReference>
<accession>A0A151GTC5</accession>
<gene>
    <name evidence="6" type="ORF">DCS_01458</name>
</gene>
<dbReference type="Pfam" id="PF00350">
    <property type="entry name" value="Dynamin_N"/>
    <property type="match status" value="1"/>
</dbReference>
<feature type="compositionally biased region" description="Basic and acidic residues" evidence="3">
    <location>
        <begin position="432"/>
        <end position="441"/>
    </location>
</feature>
<evidence type="ECO:0000259" key="5">
    <source>
        <dbReference type="PROSITE" id="PS51718"/>
    </source>
</evidence>
<proteinExistence type="predicted"/>
<dbReference type="GO" id="GO:0016020">
    <property type="term" value="C:membrane"/>
    <property type="evidence" value="ECO:0007669"/>
    <property type="project" value="TreeGrafter"/>
</dbReference>
<dbReference type="InterPro" id="IPR000375">
    <property type="entry name" value="Dynamin_stalk"/>
</dbReference>
<dbReference type="InterPro" id="IPR030381">
    <property type="entry name" value="G_DYNAMIN_dom"/>
</dbReference>
<dbReference type="PANTHER" id="PTHR11566:SF215">
    <property type="entry name" value="DYNAMIN GTPASE"/>
    <property type="match status" value="1"/>
</dbReference>
<keyword evidence="2" id="KW-0342">GTP-binding</keyword>
<dbReference type="PANTHER" id="PTHR11566">
    <property type="entry name" value="DYNAMIN"/>
    <property type="match status" value="1"/>
</dbReference>
<keyword evidence="1" id="KW-0547">Nucleotide-binding</keyword>
<dbReference type="SMART" id="SM00053">
    <property type="entry name" value="DYNc"/>
    <property type="match status" value="1"/>
</dbReference>